<keyword evidence="3" id="KW-1185">Reference proteome</keyword>
<accession>A0A927FDK2</accession>
<sequence length="148" mass="16373">MKTTEINQTPVDICNQLLRGELSAVETYGKAIEKFAREPEATVFIQIRDLHERSVEQLRSQVELMSGVPSDSSGSWGMLVNAVQATANVMGKGSALEVLKRGEVYGMRDYEEALGKSDLDEASSKLIRDVLLPRCRENIVALDQLDDS</sequence>
<evidence type="ECO:0000259" key="1">
    <source>
        <dbReference type="Pfam" id="PF09537"/>
    </source>
</evidence>
<evidence type="ECO:0000313" key="3">
    <source>
        <dbReference type="Proteomes" id="UP000622317"/>
    </source>
</evidence>
<comment type="caution">
    <text evidence="2">The sequence shown here is derived from an EMBL/GenBank/DDBJ whole genome shotgun (WGS) entry which is preliminary data.</text>
</comment>
<reference evidence="2" key="1">
    <citation type="submission" date="2020-09" db="EMBL/GenBank/DDBJ databases">
        <title>Pelagicoccus enzymogenes sp. nov. with an EPS production, isolated from marine sediment.</title>
        <authorList>
            <person name="Feng X."/>
        </authorList>
    </citation>
    <scope>NUCLEOTIDE SEQUENCE</scope>
    <source>
        <strain evidence="2">NFK12</strain>
    </source>
</reference>
<evidence type="ECO:0000313" key="2">
    <source>
        <dbReference type="EMBL" id="MBD5781730.1"/>
    </source>
</evidence>
<protein>
    <submittedName>
        <fullName evidence="2">DUF2383 domain-containing protein</fullName>
    </submittedName>
</protein>
<organism evidence="2 3">
    <name type="scientific">Pelagicoccus enzymogenes</name>
    <dbReference type="NCBI Taxonomy" id="2773457"/>
    <lineage>
        <taxon>Bacteria</taxon>
        <taxon>Pseudomonadati</taxon>
        <taxon>Verrucomicrobiota</taxon>
        <taxon>Opitutia</taxon>
        <taxon>Puniceicoccales</taxon>
        <taxon>Pelagicoccaceae</taxon>
        <taxon>Pelagicoccus</taxon>
    </lineage>
</organism>
<gene>
    <name evidence="2" type="ORF">IEN85_19675</name>
</gene>
<dbReference type="EMBL" id="JACYFG010000051">
    <property type="protein sequence ID" value="MBD5781730.1"/>
    <property type="molecule type" value="Genomic_DNA"/>
</dbReference>
<dbReference type="Gene3D" id="1.20.1260.10">
    <property type="match status" value="1"/>
</dbReference>
<name>A0A927FDK2_9BACT</name>
<dbReference type="SUPFAM" id="SSF47240">
    <property type="entry name" value="Ferritin-like"/>
    <property type="match status" value="1"/>
</dbReference>
<dbReference type="Pfam" id="PF09537">
    <property type="entry name" value="DUF2383"/>
    <property type="match status" value="1"/>
</dbReference>
<dbReference type="Proteomes" id="UP000622317">
    <property type="component" value="Unassembled WGS sequence"/>
</dbReference>
<dbReference type="InterPro" id="IPR019052">
    <property type="entry name" value="DUF2383"/>
</dbReference>
<dbReference type="InterPro" id="IPR012347">
    <property type="entry name" value="Ferritin-like"/>
</dbReference>
<dbReference type="AlphaFoldDB" id="A0A927FDK2"/>
<feature type="domain" description="DUF2383" evidence="1">
    <location>
        <begin position="13"/>
        <end position="115"/>
    </location>
</feature>
<proteinExistence type="predicted"/>
<dbReference type="RefSeq" id="WP_191618812.1">
    <property type="nucleotide sequence ID" value="NZ_JACYFG010000051.1"/>
</dbReference>
<dbReference type="InterPro" id="IPR009078">
    <property type="entry name" value="Ferritin-like_SF"/>
</dbReference>